<dbReference type="InterPro" id="IPR036388">
    <property type="entry name" value="WH-like_DNA-bd_sf"/>
</dbReference>
<dbReference type="SUPFAM" id="SSF46785">
    <property type="entry name" value="Winged helix' DNA-binding domain"/>
    <property type="match status" value="1"/>
</dbReference>
<dbReference type="EMBL" id="JAENIL010000003">
    <property type="protein sequence ID" value="MBK1875681.1"/>
    <property type="molecule type" value="Genomic_DNA"/>
</dbReference>
<keyword evidence="6" id="KW-1185">Reference proteome</keyword>
<sequence length="179" mass="20107">MGKTNTNQLTDIERELIAFFVSAAQAFGLPKSYGEIYGLFFASETPLALDHVVEKLQISKGSASQGIRFLKSINALNPAYIAGDRRDHHIAENSLRLIADGFISQRIRPELKDGAERLKEIARQSKNTSSPIVHERIDTITSWINKAELLFPIVSKFLSTQEERVSPKRSLPIHHKDII</sequence>
<evidence type="ECO:0000256" key="1">
    <source>
        <dbReference type="ARBA" id="ARBA00023015"/>
    </source>
</evidence>
<dbReference type="PANTHER" id="PTHR38465">
    <property type="entry name" value="HTH-TYPE TRANSCRIPTIONAL REGULATOR MJ1563-RELATED"/>
    <property type="match status" value="1"/>
</dbReference>
<dbReference type="InterPro" id="IPR026282">
    <property type="entry name" value="MJ1563"/>
</dbReference>
<comment type="similarity">
    <text evidence="4">Belongs to the GbsR family.</text>
</comment>
<name>A0A934RSQ3_9BACT</name>
<dbReference type="Gene3D" id="1.10.10.10">
    <property type="entry name" value="Winged helix-like DNA-binding domain superfamily/Winged helix DNA-binding domain"/>
    <property type="match status" value="1"/>
</dbReference>
<dbReference type="GO" id="GO:0003677">
    <property type="term" value="F:DNA binding"/>
    <property type="evidence" value="ECO:0007669"/>
    <property type="project" value="UniProtKB-UniRule"/>
</dbReference>
<proteinExistence type="inferred from homology"/>
<evidence type="ECO:0000313" key="5">
    <source>
        <dbReference type="EMBL" id="MBK1875681.1"/>
    </source>
</evidence>
<dbReference type="PIRSF" id="PIRSF006707">
    <property type="entry name" value="MJ1563"/>
    <property type="match status" value="1"/>
</dbReference>
<keyword evidence="2 4" id="KW-0238">DNA-binding</keyword>
<keyword evidence="3 4" id="KW-0804">Transcription</keyword>
<dbReference type="RefSeq" id="WP_200353900.1">
    <property type="nucleotide sequence ID" value="NZ_JAENIL010000003.1"/>
</dbReference>
<protein>
    <recommendedName>
        <fullName evidence="4">HTH-type transcriptional regulator</fullName>
    </recommendedName>
</protein>
<evidence type="ECO:0000256" key="2">
    <source>
        <dbReference type="ARBA" id="ARBA00023125"/>
    </source>
</evidence>
<organism evidence="5 6">
    <name type="scientific">Pelagicoccus mobilis</name>
    <dbReference type="NCBI Taxonomy" id="415221"/>
    <lineage>
        <taxon>Bacteria</taxon>
        <taxon>Pseudomonadati</taxon>
        <taxon>Verrucomicrobiota</taxon>
        <taxon>Opitutia</taxon>
        <taxon>Puniceicoccales</taxon>
        <taxon>Pelagicoccaceae</taxon>
        <taxon>Pelagicoccus</taxon>
    </lineage>
</organism>
<dbReference type="AlphaFoldDB" id="A0A934RSQ3"/>
<keyword evidence="1 4" id="KW-0805">Transcription regulation</keyword>
<evidence type="ECO:0000256" key="3">
    <source>
        <dbReference type="ARBA" id="ARBA00023163"/>
    </source>
</evidence>
<reference evidence="5" key="1">
    <citation type="submission" date="2021-01" db="EMBL/GenBank/DDBJ databases">
        <title>Modified the classification status of verrucomicrobia.</title>
        <authorList>
            <person name="Feng X."/>
        </authorList>
    </citation>
    <scope>NUCLEOTIDE SEQUENCE</scope>
    <source>
        <strain evidence="5">KCTC 13126</strain>
    </source>
</reference>
<gene>
    <name evidence="5" type="ORF">JIN87_02315</name>
</gene>
<evidence type="ECO:0000256" key="4">
    <source>
        <dbReference type="PIRNR" id="PIRNR006707"/>
    </source>
</evidence>
<dbReference type="PANTHER" id="PTHR38465:SF1">
    <property type="entry name" value="HTH-TYPE TRANSCRIPTIONAL REGULATOR MJ1563-RELATED"/>
    <property type="match status" value="1"/>
</dbReference>
<dbReference type="InterPro" id="IPR052362">
    <property type="entry name" value="HTH-GbsR_regulator"/>
</dbReference>
<dbReference type="InterPro" id="IPR036390">
    <property type="entry name" value="WH_DNA-bd_sf"/>
</dbReference>
<comment type="caution">
    <text evidence="5">The sequence shown here is derived from an EMBL/GenBank/DDBJ whole genome shotgun (WGS) entry which is preliminary data.</text>
</comment>
<dbReference type="Proteomes" id="UP000617628">
    <property type="component" value="Unassembled WGS sequence"/>
</dbReference>
<accession>A0A934RSQ3</accession>
<evidence type="ECO:0000313" key="6">
    <source>
        <dbReference type="Proteomes" id="UP000617628"/>
    </source>
</evidence>